<sequence length="68" mass="7655">MKILFRGAIAVILILGIVKTFEDYDVAAEATHYFNQVKSGEALQSIENINFDGLKNLNFDNLNPSDFF</sequence>
<dbReference type="Proteomes" id="UP000095768">
    <property type="component" value="Unassembled WGS sequence"/>
</dbReference>
<dbReference type="EMBL" id="FMPI01000002">
    <property type="protein sequence ID" value="SCS40166.1"/>
    <property type="molecule type" value="Genomic_DNA"/>
</dbReference>
<dbReference type="OrthoDB" id="2402198at2"/>
<evidence type="ECO:0000313" key="3">
    <source>
        <dbReference type="Proteomes" id="UP000095412"/>
    </source>
</evidence>
<protein>
    <submittedName>
        <fullName evidence="2">Exported protein</fullName>
    </submittedName>
</protein>
<evidence type="ECO:0000313" key="2">
    <source>
        <dbReference type="EMBL" id="SCS58537.1"/>
    </source>
</evidence>
<keyword evidence="3" id="KW-1185">Reference proteome</keyword>
<name>A0A1D4HSQ2_9STAP</name>
<dbReference type="EMBL" id="FMPG01000002">
    <property type="protein sequence ID" value="SCS58537.1"/>
    <property type="molecule type" value="Genomic_DNA"/>
</dbReference>
<dbReference type="RefSeq" id="WP_069994568.1">
    <property type="nucleotide sequence ID" value="NZ_FMPG01000002.1"/>
</dbReference>
<gene>
    <name evidence="2" type="ORF">SAMEA2297795_00753</name>
    <name evidence="1" type="ORF">SAMEA2297796_00430</name>
</gene>
<evidence type="ECO:0000313" key="1">
    <source>
        <dbReference type="EMBL" id="SCS40166.1"/>
    </source>
</evidence>
<dbReference type="AlphaFoldDB" id="A0A1D4HSQ2"/>
<proteinExistence type="predicted"/>
<evidence type="ECO:0000313" key="4">
    <source>
        <dbReference type="Proteomes" id="UP000095768"/>
    </source>
</evidence>
<reference evidence="1 3" key="2">
    <citation type="submission" date="2016-09" db="EMBL/GenBank/DDBJ databases">
        <authorList>
            <consortium name="Pathogen Informatics"/>
            <person name="Sun Q."/>
            <person name="Inoue M."/>
        </authorList>
    </citation>
    <scope>NUCLEOTIDE SEQUENCE [LARGE SCALE GENOMIC DNA]</scope>
    <source>
        <strain evidence="1 3">82C</strain>
    </source>
</reference>
<organism evidence="2 4">
    <name type="scientific">Staphylococcus caeli</name>
    <dbReference type="NCBI Taxonomy" id="2201815"/>
    <lineage>
        <taxon>Bacteria</taxon>
        <taxon>Bacillati</taxon>
        <taxon>Bacillota</taxon>
        <taxon>Bacilli</taxon>
        <taxon>Bacillales</taxon>
        <taxon>Staphylococcaceae</taxon>
        <taxon>Staphylococcus</taxon>
    </lineage>
</organism>
<accession>A0A1D4HSQ2</accession>
<reference evidence="2 4" key="1">
    <citation type="submission" date="2016-09" db="EMBL/GenBank/DDBJ databases">
        <authorList>
            <consortium name="Pathogen Informatics"/>
        </authorList>
    </citation>
    <scope>NUCLEOTIDE SEQUENCE [LARGE SCALE GENOMIC DNA]</scope>
    <source>
        <strain evidence="2 4">82B</strain>
    </source>
</reference>
<dbReference type="Proteomes" id="UP000095412">
    <property type="component" value="Unassembled WGS sequence"/>
</dbReference>